<accession>A0A2M9EYQ1</accession>
<comment type="subcellular location">
    <subcellularLocation>
        <location evidence="1">Membrane</location>
        <topology evidence="1">Multi-pass membrane protein</topology>
    </subcellularLocation>
</comment>
<organism evidence="7 8">
    <name type="scientific">Chryseomicrobium excrementi</name>
    <dbReference type="NCBI Taxonomy" id="2041346"/>
    <lineage>
        <taxon>Bacteria</taxon>
        <taxon>Bacillati</taxon>
        <taxon>Bacillota</taxon>
        <taxon>Bacilli</taxon>
        <taxon>Bacillales</taxon>
        <taxon>Caryophanaceae</taxon>
        <taxon>Chryseomicrobium</taxon>
    </lineage>
</organism>
<name>A0A2M9EYQ1_9BACL</name>
<feature type="transmembrane region" description="Helical" evidence="5">
    <location>
        <begin position="158"/>
        <end position="176"/>
    </location>
</feature>
<reference evidence="7 8" key="1">
    <citation type="submission" date="2017-10" db="EMBL/GenBank/DDBJ databases">
        <title>Draft genome of Chryseomicrobium casticus sp. nov.</title>
        <authorList>
            <person name="Chakraborty R."/>
            <person name="Saha T."/>
        </authorList>
    </citation>
    <scope>NUCLEOTIDE SEQUENCE [LARGE SCALE GENOMIC DNA]</scope>
    <source>
        <strain evidence="7 8">ET03</strain>
    </source>
</reference>
<dbReference type="Proteomes" id="UP000228680">
    <property type="component" value="Unassembled WGS sequence"/>
</dbReference>
<sequence length="184" mass="20058">MILHLLTLKNSAFETFTSTEKSKVQGSLVLLLTGLLYGALLIMANWSYIMSFETPLLRSVIVPAIFIVSGLMMAWITRIGLTLLLWAGARGFGGEGMMGRLAPFVSISLLPGVLAVPLLTGWQVNWIGFTLALCGVLWMLTIHWKTLQATQRFSPSKAALAAITVFVFFASIYYLVVPTAAITS</sequence>
<dbReference type="EMBL" id="PCGR01000003">
    <property type="protein sequence ID" value="PJK16328.1"/>
    <property type="molecule type" value="Genomic_DNA"/>
</dbReference>
<dbReference type="RefSeq" id="WP_100354100.1">
    <property type="nucleotide sequence ID" value="NZ_PCGR01000003.1"/>
</dbReference>
<protein>
    <recommendedName>
        <fullName evidence="6">Yip1 domain-containing protein</fullName>
    </recommendedName>
</protein>
<keyword evidence="8" id="KW-1185">Reference proteome</keyword>
<feature type="transmembrane region" description="Helical" evidence="5">
    <location>
        <begin position="28"/>
        <end position="49"/>
    </location>
</feature>
<dbReference type="OrthoDB" id="2427220at2"/>
<keyword evidence="2 5" id="KW-0812">Transmembrane</keyword>
<gene>
    <name evidence="7" type="ORF">CQS04_10515</name>
</gene>
<evidence type="ECO:0000313" key="8">
    <source>
        <dbReference type="Proteomes" id="UP000228680"/>
    </source>
</evidence>
<dbReference type="InterPro" id="IPR006977">
    <property type="entry name" value="Yip1_dom"/>
</dbReference>
<keyword evidence="4 5" id="KW-0472">Membrane</keyword>
<dbReference type="Pfam" id="PF04893">
    <property type="entry name" value="Yip1"/>
    <property type="match status" value="1"/>
</dbReference>
<evidence type="ECO:0000313" key="7">
    <source>
        <dbReference type="EMBL" id="PJK16328.1"/>
    </source>
</evidence>
<feature type="transmembrane region" description="Helical" evidence="5">
    <location>
        <begin position="126"/>
        <end position="146"/>
    </location>
</feature>
<evidence type="ECO:0000259" key="6">
    <source>
        <dbReference type="Pfam" id="PF04893"/>
    </source>
</evidence>
<evidence type="ECO:0000256" key="1">
    <source>
        <dbReference type="ARBA" id="ARBA00004141"/>
    </source>
</evidence>
<feature type="transmembrane region" description="Helical" evidence="5">
    <location>
        <begin position="101"/>
        <end position="120"/>
    </location>
</feature>
<keyword evidence="3 5" id="KW-1133">Transmembrane helix</keyword>
<evidence type="ECO:0000256" key="5">
    <source>
        <dbReference type="SAM" id="Phobius"/>
    </source>
</evidence>
<evidence type="ECO:0000256" key="3">
    <source>
        <dbReference type="ARBA" id="ARBA00022989"/>
    </source>
</evidence>
<comment type="caution">
    <text evidence="7">The sequence shown here is derived from an EMBL/GenBank/DDBJ whole genome shotgun (WGS) entry which is preliminary data.</text>
</comment>
<dbReference type="GO" id="GO:0016020">
    <property type="term" value="C:membrane"/>
    <property type="evidence" value="ECO:0007669"/>
    <property type="project" value="UniProtKB-SubCell"/>
</dbReference>
<evidence type="ECO:0000256" key="2">
    <source>
        <dbReference type="ARBA" id="ARBA00022692"/>
    </source>
</evidence>
<proteinExistence type="predicted"/>
<feature type="domain" description="Yip1" evidence="6">
    <location>
        <begin position="10"/>
        <end position="170"/>
    </location>
</feature>
<evidence type="ECO:0000256" key="4">
    <source>
        <dbReference type="ARBA" id="ARBA00023136"/>
    </source>
</evidence>
<feature type="transmembrane region" description="Helical" evidence="5">
    <location>
        <begin position="61"/>
        <end position="89"/>
    </location>
</feature>
<dbReference type="AlphaFoldDB" id="A0A2M9EYQ1"/>